<evidence type="ECO:0000313" key="1">
    <source>
        <dbReference type="EMBL" id="AAA42899.1"/>
    </source>
</evidence>
<sequence>MNRVMGGPTIKDSIWIRTNLLLCLQCTQPLSTSPIQVSSLLEKKAASLYLPSICFCAIGRLS</sequence>
<dbReference type="Proteomes" id="UP000201636">
    <property type="component" value="Segment"/>
</dbReference>
<dbReference type="PIR" id="D46353">
    <property type="entry name" value="D46353"/>
</dbReference>
<organism evidence="1 2">
    <name type="scientific">Coconut foliar decay alphasatellite 1</name>
    <dbReference type="NCBI Taxonomy" id="2161874"/>
    <lineage>
        <taxon>Viruses</taxon>
        <taxon>Viruses incertae sedis</taxon>
        <taxon>Alphasatellitidae</taxon>
        <taxon>Petromoalphasatellitinae</taxon>
        <taxon>Cocosatellite</taxon>
        <taxon>Cocosatellite cocos</taxon>
    </lineage>
</organism>
<accession>Q66010</accession>
<keyword evidence="2" id="KW-1185">Reference proteome</keyword>
<reference evidence="1 2" key="1">
    <citation type="journal article" date="1990" name="Virology">
        <title>Nucleotide sequence of a circular single-stranded DNA associated with coconut foliar decay virus.</title>
        <authorList>
            <person name="Rohde W."/>
            <person name="Randles J.W."/>
            <person name="Langridge P."/>
            <person name="Hanold D."/>
        </authorList>
    </citation>
    <scope>NUCLEOTIDE SEQUENCE [LARGE SCALE GENOMIC DNA]</scope>
</reference>
<protein>
    <submittedName>
        <fullName evidence="1">ORF4</fullName>
    </submittedName>
</protein>
<dbReference type="EMBL" id="M29963">
    <property type="protein sequence ID" value="AAA42899.1"/>
    <property type="molecule type" value="Genomic_DNA"/>
</dbReference>
<evidence type="ECO:0000313" key="2">
    <source>
        <dbReference type="Proteomes" id="UP000201636"/>
    </source>
</evidence>
<name>Q66010_9VIRU</name>
<proteinExistence type="predicted"/>